<evidence type="ECO:0000259" key="6">
    <source>
        <dbReference type="Pfam" id="PF17802"/>
    </source>
</evidence>
<name>A0A9D1JGJ6_9FIRM</name>
<organism evidence="8 9">
    <name type="scientific">Candidatus Egerieimonas intestinavium</name>
    <dbReference type="NCBI Taxonomy" id="2840777"/>
    <lineage>
        <taxon>Bacteria</taxon>
        <taxon>Bacillati</taxon>
        <taxon>Bacillota</taxon>
        <taxon>Clostridia</taxon>
        <taxon>Lachnospirales</taxon>
        <taxon>Lachnospiraceae</taxon>
        <taxon>Lachnospiraceae incertae sedis</taxon>
        <taxon>Candidatus Egerieimonas</taxon>
    </lineage>
</organism>
<dbReference type="InterPro" id="IPR013783">
    <property type="entry name" value="Ig-like_fold"/>
</dbReference>
<keyword evidence="2" id="KW-0964">Secreted</keyword>
<feature type="domain" description="SpaA-like prealbumin fold" evidence="6">
    <location>
        <begin position="626"/>
        <end position="709"/>
    </location>
</feature>
<dbReference type="Proteomes" id="UP000886841">
    <property type="component" value="Unassembled WGS sequence"/>
</dbReference>
<feature type="domain" description="SpaA-like prealbumin fold" evidence="6">
    <location>
        <begin position="530"/>
        <end position="609"/>
    </location>
</feature>
<dbReference type="SUPFAM" id="SSF49478">
    <property type="entry name" value="Cna protein B-type domain"/>
    <property type="match status" value="1"/>
</dbReference>
<evidence type="ECO:0008006" key="10">
    <source>
        <dbReference type="Google" id="ProtNLM"/>
    </source>
</evidence>
<evidence type="ECO:0000256" key="3">
    <source>
        <dbReference type="ARBA" id="ARBA00022729"/>
    </source>
</evidence>
<reference evidence="8" key="2">
    <citation type="journal article" date="2021" name="PeerJ">
        <title>Extensive microbial diversity within the chicken gut microbiome revealed by metagenomics and culture.</title>
        <authorList>
            <person name="Gilroy R."/>
            <person name="Ravi A."/>
            <person name="Getino M."/>
            <person name="Pursley I."/>
            <person name="Horton D.L."/>
            <person name="Alikhan N.F."/>
            <person name="Baker D."/>
            <person name="Gharbi K."/>
            <person name="Hall N."/>
            <person name="Watson M."/>
            <person name="Adriaenssens E.M."/>
            <person name="Foster-Nyarko E."/>
            <person name="Jarju S."/>
            <person name="Secka A."/>
            <person name="Antonio M."/>
            <person name="Oren A."/>
            <person name="Chaudhuri R.R."/>
            <person name="La Ragione R."/>
            <person name="Hildebrand F."/>
            <person name="Pallen M.J."/>
        </authorList>
    </citation>
    <scope>NUCLEOTIDE SEQUENCE</scope>
    <source>
        <strain evidence="8">ChiSxjej1B13-7041</strain>
    </source>
</reference>
<dbReference type="Pfam" id="PF17802">
    <property type="entry name" value="SpaA"/>
    <property type="match status" value="3"/>
</dbReference>
<dbReference type="EMBL" id="DVHU01000104">
    <property type="protein sequence ID" value="HIR94018.1"/>
    <property type="molecule type" value="Genomic_DNA"/>
</dbReference>
<evidence type="ECO:0000313" key="8">
    <source>
        <dbReference type="EMBL" id="HIR94018.1"/>
    </source>
</evidence>
<evidence type="ECO:0000256" key="4">
    <source>
        <dbReference type="SAM" id="MobiDB-lite"/>
    </source>
</evidence>
<gene>
    <name evidence="8" type="ORF">IAB98_11435</name>
</gene>
<evidence type="ECO:0000256" key="1">
    <source>
        <dbReference type="ARBA" id="ARBA00007257"/>
    </source>
</evidence>
<reference evidence="8" key="1">
    <citation type="submission" date="2020-10" db="EMBL/GenBank/DDBJ databases">
        <authorList>
            <person name="Gilroy R."/>
        </authorList>
    </citation>
    <scope>NUCLEOTIDE SEQUENCE</scope>
    <source>
        <strain evidence="8">ChiSxjej1B13-7041</strain>
    </source>
</reference>
<dbReference type="AlphaFoldDB" id="A0A9D1JGJ6"/>
<dbReference type="SUPFAM" id="SSF117074">
    <property type="entry name" value="Hypothetical protein PA1324"/>
    <property type="match status" value="1"/>
</dbReference>
<feature type="domain" description="SpaA-like prealbumin fold" evidence="6">
    <location>
        <begin position="428"/>
        <end position="521"/>
    </location>
</feature>
<dbReference type="InterPro" id="IPR046751">
    <property type="entry name" value="TED_2"/>
</dbReference>
<comment type="similarity">
    <text evidence="1">Belongs to the serine-aspartate repeat-containing protein (SDr) family.</text>
</comment>
<feature type="chain" id="PRO_5039292958" description="Cna protein B-type domain protein" evidence="5">
    <location>
        <begin position="27"/>
        <end position="854"/>
    </location>
</feature>
<dbReference type="Gene3D" id="2.60.40.1140">
    <property type="entry name" value="Collagen-binding surface protein Cna, B-type domain"/>
    <property type="match status" value="1"/>
</dbReference>
<sequence>MRKKRRLAALGALLLMAAGAAFPARAQQAEGLPGLEELPSYQLPEGFVVSWGKEEADPSQRYRLYLPKGEGVSYQYQQERVLEEDEQGVTLEYGYGEQVEISALPLEGSGKPDFFLLEGETCCLMSTSPEGISARMPDEDVRAAAVTASTLKARSFTEVEDAQGDTTIHVTGKEPGNDYVDAYDSAGNKLATMKFWVENLQTGEKMFAFCLEPEDYTPKSGEWYASVKQAENAGLSQETIQQMRKILYYGYGGPGNLFADDAVGLVTTHLALGYVYTGKTKGYRLYEPFLQQLESLEMPYGEASLTQESLTGRLNAEGRLETPVTTLEAFGRNQFYFDLPSQVTIHLTTGQSQTGGRCMVSGGQSFYFTAPAGCQESIQAEGIRGTYQEPELYLVTPRHATRQSLLGVDWQEGSQSISLSVNWENPQGEVQVEKEDTQGNPLAGAEFALTAREDILLPSGEIKTPAGTRLGTLTTDGEGRGTFTGLDPGSYLVTETKPPAGYLSAEAQEVTLAAPDSLKKTLTFVDQENQVKLIKRKKGTDTPLKGAVFQVWNVKEMKKSSYTTDEKGEILLRKLAPGTYQYQEVSAPAGYLADKTVYSFVIGEDGRPTDSSYERGHEIANACTRLELLKVNGSTGRALEGASLRLTDASGKEVARWESKEESQVLEALEPGEYILEELKAPAGYLKAQPVRFSLKAEEGTQRVTMENYPYGSLTVSKTIRASEIIWAHGDPTFFFTVEGKDLNGENHRYHGYVRFTREEIDSCTDSQGMAALSWTFEHLPPGKEYTVTEEPVKDYRFVSVSGSGDVRIEGEKALVDLTKKPTGQQVLFCNEKTRYDGFKHNDLKVNTFTWKEN</sequence>
<evidence type="ECO:0000256" key="2">
    <source>
        <dbReference type="ARBA" id="ARBA00022525"/>
    </source>
</evidence>
<dbReference type="PANTHER" id="PTHR36108:SF13">
    <property type="entry name" value="COLOSSIN-B-RELATED"/>
    <property type="match status" value="1"/>
</dbReference>
<protein>
    <recommendedName>
        <fullName evidence="10">Cna protein B-type domain protein</fullName>
    </recommendedName>
</protein>
<feature type="region of interest" description="Disordered" evidence="4">
    <location>
        <begin position="461"/>
        <end position="488"/>
    </location>
</feature>
<feature type="signal peptide" evidence="5">
    <location>
        <begin position="1"/>
        <end position="26"/>
    </location>
</feature>
<keyword evidence="3 5" id="KW-0732">Signal</keyword>
<feature type="domain" description="Thioester" evidence="7">
    <location>
        <begin position="190"/>
        <end position="281"/>
    </location>
</feature>
<comment type="caution">
    <text evidence="8">The sequence shown here is derived from an EMBL/GenBank/DDBJ whole genome shotgun (WGS) entry which is preliminary data.</text>
</comment>
<dbReference type="Pfam" id="PF20610">
    <property type="entry name" value="TED_2"/>
    <property type="match status" value="1"/>
</dbReference>
<accession>A0A9D1JGJ6</accession>
<dbReference type="InterPro" id="IPR041033">
    <property type="entry name" value="SpaA_PFL_dom_1"/>
</dbReference>
<evidence type="ECO:0000313" key="9">
    <source>
        <dbReference type="Proteomes" id="UP000886841"/>
    </source>
</evidence>
<dbReference type="Gene3D" id="2.60.40.10">
    <property type="entry name" value="Immunoglobulins"/>
    <property type="match status" value="3"/>
</dbReference>
<dbReference type="PANTHER" id="PTHR36108">
    <property type="entry name" value="COLOSSIN-B-RELATED"/>
    <property type="match status" value="1"/>
</dbReference>
<evidence type="ECO:0000256" key="5">
    <source>
        <dbReference type="SAM" id="SignalP"/>
    </source>
</evidence>
<proteinExistence type="inferred from homology"/>
<evidence type="ECO:0000259" key="7">
    <source>
        <dbReference type="Pfam" id="PF20610"/>
    </source>
</evidence>